<evidence type="ECO:0000256" key="8">
    <source>
        <dbReference type="PROSITE-ProRule" id="PRU01360"/>
    </source>
</evidence>
<evidence type="ECO:0000256" key="5">
    <source>
        <dbReference type="ARBA" id="ARBA00023077"/>
    </source>
</evidence>
<evidence type="ECO:0000259" key="11">
    <source>
        <dbReference type="Pfam" id="PF00593"/>
    </source>
</evidence>
<comment type="similarity">
    <text evidence="8 9">Belongs to the TonB-dependent receptor family.</text>
</comment>
<comment type="subcellular location">
    <subcellularLocation>
        <location evidence="1 8">Cell outer membrane</location>
        <topology evidence="1 8">Multi-pass membrane protein</topology>
    </subcellularLocation>
</comment>
<dbReference type="NCBIfam" id="TIGR04056">
    <property type="entry name" value="OMP_RagA_SusC"/>
    <property type="match status" value="1"/>
</dbReference>
<dbReference type="Proteomes" id="UP000006420">
    <property type="component" value="Unassembled WGS sequence"/>
</dbReference>
<dbReference type="Pfam" id="PF13715">
    <property type="entry name" value="CarbopepD_reg_2"/>
    <property type="match status" value="1"/>
</dbReference>
<dbReference type="eggNOG" id="COG1629">
    <property type="taxonomic scope" value="Bacteria"/>
</dbReference>
<feature type="chain" id="PRO_5003379952" description="TonB-dependent receptor plug domain-containing protein" evidence="10">
    <location>
        <begin position="38"/>
        <end position="1010"/>
    </location>
</feature>
<dbReference type="InterPro" id="IPR039426">
    <property type="entry name" value="TonB-dep_rcpt-like"/>
</dbReference>
<comment type="caution">
    <text evidence="13">The sequence shown here is derived from an EMBL/GenBank/DDBJ whole genome shotgun (WGS) entry which is preliminary data.</text>
</comment>
<proteinExistence type="inferred from homology"/>
<gene>
    <name evidence="13" type="ORF">HMPREF9456_01185</name>
</gene>
<evidence type="ECO:0000256" key="10">
    <source>
        <dbReference type="SAM" id="SignalP"/>
    </source>
</evidence>
<dbReference type="Pfam" id="PF07715">
    <property type="entry name" value="Plug"/>
    <property type="match status" value="1"/>
</dbReference>
<evidence type="ECO:0000256" key="4">
    <source>
        <dbReference type="ARBA" id="ARBA00022692"/>
    </source>
</evidence>
<feature type="domain" description="TonB-dependent receptor plug" evidence="12">
    <location>
        <begin position="134"/>
        <end position="241"/>
    </location>
</feature>
<keyword evidence="6 8" id="KW-0472">Membrane</keyword>
<evidence type="ECO:0000313" key="14">
    <source>
        <dbReference type="Proteomes" id="UP000006420"/>
    </source>
</evidence>
<dbReference type="InterPro" id="IPR008969">
    <property type="entry name" value="CarboxyPept-like_regulatory"/>
</dbReference>
<dbReference type="AlphaFoldDB" id="F8WYY4"/>
<dbReference type="FunFam" id="2.60.40.1120:FF:000003">
    <property type="entry name" value="Outer membrane protein Omp121"/>
    <property type="match status" value="1"/>
</dbReference>
<protein>
    <recommendedName>
        <fullName evidence="15">TonB-dependent receptor plug domain-containing protein</fullName>
    </recommendedName>
</protein>
<dbReference type="Pfam" id="PF00593">
    <property type="entry name" value="TonB_dep_Rec_b-barrel"/>
    <property type="match status" value="1"/>
</dbReference>
<evidence type="ECO:0000256" key="2">
    <source>
        <dbReference type="ARBA" id="ARBA00022448"/>
    </source>
</evidence>
<keyword evidence="10" id="KW-0732">Signal</keyword>
<evidence type="ECO:0000256" key="9">
    <source>
        <dbReference type="RuleBase" id="RU003357"/>
    </source>
</evidence>
<accession>F8WYY4</accession>
<dbReference type="Gene3D" id="2.40.170.20">
    <property type="entry name" value="TonB-dependent receptor, beta-barrel domain"/>
    <property type="match status" value="1"/>
</dbReference>
<dbReference type="GO" id="GO:0009279">
    <property type="term" value="C:cell outer membrane"/>
    <property type="evidence" value="ECO:0007669"/>
    <property type="project" value="UniProtKB-SubCell"/>
</dbReference>
<evidence type="ECO:0008006" key="15">
    <source>
        <dbReference type="Google" id="ProtNLM"/>
    </source>
</evidence>
<dbReference type="InterPro" id="IPR023997">
    <property type="entry name" value="TonB-dep_OMP_SusC/RagA_CS"/>
</dbReference>
<dbReference type="InterPro" id="IPR037066">
    <property type="entry name" value="Plug_dom_sf"/>
</dbReference>
<dbReference type="InterPro" id="IPR012910">
    <property type="entry name" value="Plug_dom"/>
</dbReference>
<name>F8WYY4_9BACT</name>
<dbReference type="Gene3D" id="2.170.130.10">
    <property type="entry name" value="TonB-dependent receptor, plug domain"/>
    <property type="match status" value="1"/>
</dbReference>
<organism evidence="13 14">
    <name type="scientific">Dysgonomonas mossii DSM 22836</name>
    <dbReference type="NCBI Taxonomy" id="742767"/>
    <lineage>
        <taxon>Bacteria</taxon>
        <taxon>Pseudomonadati</taxon>
        <taxon>Bacteroidota</taxon>
        <taxon>Bacteroidia</taxon>
        <taxon>Bacteroidales</taxon>
        <taxon>Dysgonomonadaceae</taxon>
        <taxon>Dysgonomonas</taxon>
    </lineage>
</organism>
<dbReference type="InterPro" id="IPR000531">
    <property type="entry name" value="Beta-barrel_TonB"/>
</dbReference>
<keyword evidence="2 8" id="KW-0813">Transport</keyword>
<feature type="domain" description="TonB-dependent receptor-like beta-barrel" evidence="11">
    <location>
        <begin position="382"/>
        <end position="961"/>
    </location>
</feature>
<keyword evidence="14" id="KW-1185">Reference proteome</keyword>
<evidence type="ECO:0000256" key="7">
    <source>
        <dbReference type="ARBA" id="ARBA00023237"/>
    </source>
</evidence>
<keyword evidence="5 9" id="KW-0798">TonB box</keyword>
<dbReference type="EMBL" id="ADLW01000004">
    <property type="protein sequence ID" value="EGK04157.1"/>
    <property type="molecule type" value="Genomic_DNA"/>
</dbReference>
<dbReference type="NCBIfam" id="TIGR04057">
    <property type="entry name" value="SusC_RagA_signa"/>
    <property type="match status" value="1"/>
</dbReference>
<keyword evidence="3 8" id="KW-1134">Transmembrane beta strand</keyword>
<dbReference type="HOGENOM" id="CLU_004317_0_2_10"/>
<dbReference type="InterPro" id="IPR036942">
    <property type="entry name" value="Beta-barrel_TonB_sf"/>
</dbReference>
<keyword evidence="4 8" id="KW-0812">Transmembrane</keyword>
<dbReference type="PROSITE" id="PS52016">
    <property type="entry name" value="TONB_DEPENDENT_REC_3"/>
    <property type="match status" value="1"/>
</dbReference>
<dbReference type="STRING" id="742767.HMPREF9456_01185"/>
<dbReference type="SUPFAM" id="SSF56935">
    <property type="entry name" value="Porins"/>
    <property type="match status" value="1"/>
</dbReference>
<dbReference type="Gene3D" id="2.60.40.1120">
    <property type="entry name" value="Carboxypeptidase-like, regulatory domain"/>
    <property type="match status" value="1"/>
</dbReference>
<dbReference type="SUPFAM" id="SSF49464">
    <property type="entry name" value="Carboxypeptidase regulatory domain-like"/>
    <property type="match status" value="1"/>
</dbReference>
<sequence length="1010" mass="110901">MLILILFRMKRKIKNRCLNVFLLFMLGILVSTSSIFAQGGNITVKGNVKDNNGEPIISGSVVVKGTTNGTITDLDGNYEINNVPSNGTLVFSYIGFKNIEVSVSGKTNINVLMEEDAVMLSDVIAIGYATGSKHTVSGAVQKISKEDMNAGVVNNPLDALKGKVAGVNISKVGGDPTAGASIRVRGTTSLSGGNDPLVIIDGVFGDLGLLNAIAPSDIESFTILKDASETAQYGSRGASGVIVVTTTKGKYGVRSLSYDGTFGIESVYKNIKMLNGNQYRQAVQDLGLTNAIDGGANTNFLEEMQQLGYTQNHRIAFGGGTEDSNYRASLGIVDQKGIIKNNWMKNYTAKIDISQFFFDKKIQLEMGMFGSKKEQRYVNNYQKTFYSAASFNPTFPATQNEDGTWPEDVNANEVDNPLGRLTINDRENNAYLNAHAKLTWTIIDGLKFSAFGSYTYNSKENSKYLPTNIKEGIREKGLAYRGLANSDILMGNLGLNYKKTLNDVHAIDILGLVEGQNYKYHGFTSQSRGFGTNYFDTDNLKGGALVKYGDVSSYRNGYDIFSILGRFNYVYNGKYIATVNLRSDGSSKLGDNNKWGFFPSASLAWNMSEEEFIKNISVIDNFKLRAGYGVTGNQDAISAYNSLQLMGPTGLVTVNGDPAVSYGYLRNPNPDLKWETKKTFDAGFDLSILKNKLDITFDYYYSKTSDLLFNYTVPVPPFIHPTLLANMGSMENQGLELAVNFTPIKKKDMGLTISANGAYQKNKLLSLDGVYKGQEINAATYMSLGGISGAGSIGGDNNVVYNLVGQPLGVFYLPKATGIINDGFDSYSYNILDLDNDGSVITSAGKDRYIAGQSIPKFFLGANINFRYKDFDIQTQLNGAFGHKIFNGTYLSYMNMNNFPTYNVLPDAPKMNIRDNRVSDYWLEKGDYLNIAYLTLGYNINTSKFSKYIKTMRITASVNNLHTFTAYKGLSPMINSSTLDANKTDNDLGIDDKRFYPLSRTYSIGLNINF</sequence>
<evidence type="ECO:0000256" key="6">
    <source>
        <dbReference type="ARBA" id="ARBA00023136"/>
    </source>
</evidence>
<evidence type="ECO:0000256" key="1">
    <source>
        <dbReference type="ARBA" id="ARBA00004571"/>
    </source>
</evidence>
<reference evidence="13 14" key="1">
    <citation type="submission" date="2011-04" db="EMBL/GenBank/DDBJ databases">
        <title>The Genome Sequence of Dysgonomonas mossii DSM 22836.</title>
        <authorList>
            <consortium name="The Broad Institute Genome Sequencing Platform"/>
            <person name="Earl A."/>
            <person name="Ward D."/>
            <person name="Feldgarden M."/>
            <person name="Gevers D."/>
            <person name="Pudlo N."/>
            <person name="Martens E."/>
            <person name="Allen-Vercoe E."/>
            <person name="Young S.K."/>
            <person name="Zeng Q."/>
            <person name="Gargeya S."/>
            <person name="Fitzgerald M."/>
            <person name="Haas B."/>
            <person name="Abouelleil A."/>
            <person name="Alvarado L."/>
            <person name="Arachchi H.M."/>
            <person name="Berlin A."/>
            <person name="Brown A."/>
            <person name="Chapman S.B."/>
            <person name="Chen Z."/>
            <person name="Dunbar C."/>
            <person name="Freedman E."/>
            <person name="Gearin G."/>
            <person name="Gellesch M."/>
            <person name="Goldberg J."/>
            <person name="Griggs A."/>
            <person name="Gujja S."/>
            <person name="Heiman D."/>
            <person name="Howarth C."/>
            <person name="Larson L."/>
            <person name="Lui A."/>
            <person name="MacDonald P.J.P."/>
            <person name="Mehta T."/>
            <person name="Montmayeur A."/>
            <person name="Murphy C."/>
            <person name="Neiman D."/>
            <person name="Pearson M."/>
            <person name="Priest M."/>
            <person name="Roberts A."/>
            <person name="Saif S."/>
            <person name="Shea T."/>
            <person name="Shenoy N."/>
            <person name="Sisk P."/>
            <person name="Stolte C."/>
            <person name="Sykes S."/>
            <person name="Yandava C."/>
            <person name="Wortman J."/>
            <person name="Nusbaum C."/>
            <person name="Birren B."/>
        </authorList>
    </citation>
    <scope>NUCLEOTIDE SEQUENCE [LARGE SCALE GENOMIC DNA]</scope>
    <source>
        <strain evidence="13 14">DSM 22836</strain>
    </source>
</reference>
<evidence type="ECO:0000313" key="13">
    <source>
        <dbReference type="EMBL" id="EGK04157.1"/>
    </source>
</evidence>
<evidence type="ECO:0000256" key="3">
    <source>
        <dbReference type="ARBA" id="ARBA00022452"/>
    </source>
</evidence>
<keyword evidence="7 8" id="KW-0998">Cell outer membrane</keyword>
<evidence type="ECO:0000259" key="12">
    <source>
        <dbReference type="Pfam" id="PF07715"/>
    </source>
</evidence>
<feature type="signal peptide" evidence="10">
    <location>
        <begin position="1"/>
        <end position="37"/>
    </location>
</feature>
<dbReference type="InterPro" id="IPR023996">
    <property type="entry name" value="TonB-dep_OMP_SusC/RagA"/>
</dbReference>